<evidence type="ECO:0000256" key="7">
    <source>
        <dbReference type="ARBA" id="ARBA00022927"/>
    </source>
</evidence>
<accession>F9ZXN5</accession>
<name>F9ZXN5_METMM</name>
<dbReference type="STRING" id="857087.Metme_3835"/>
<dbReference type="KEGG" id="mmt:Metme_3835"/>
<dbReference type="GO" id="GO:0009279">
    <property type="term" value="C:cell outer membrane"/>
    <property type="evidence" value="ECO:0007669"/>
    <property type="project" value="UniProtKB-SubCell"/>
</dbReference>
<reference evidence="15" key="3">
    <citation type="submission" date="2011-05" db="EMBL/GenBank/DDBJ databases">
        <title>Complete sequence of Methylomonas methanica MC09.</title>
        <authorList>
            <consortium name="US DOE Joint Genome Institute"/>
            <person name="Lucas S."/>
            <person name="Han J."/>
            <person name="Lapidus A."/>
            <person name="Cheng J.-F."/>
            <person name="Goodwin L."/>
            <person name="Pitluck S."/>
            <person name="Peters L."/>
            <person name="Mikhailova N."/>
            <person name="Teshima H."/>
            <person name="Han C."/>
            <person name="Tapia R."/>
            <person name="Land M."/>
            <person name="Hauser L."/>
            <person name="Kyrpides N."/>
            <person name="Ivanova N."/>
            <person name="Pagani I."/>
            <person name="Stein L."/>
            <person name="Woyke T."/>
        </authorList>
    </citation>
    <scope>NUCLEOTIDE SEQUENCE [LARGE SCALE GENOMIC DNA]</scope>
    <source>
        <strain evidence="15">MC09</strain>
    </source>
</reference>
<keyword evidence="6 13" id="KW-0732">Signal</keyword>
<dbReference type="AlphaFoldDB" id="F9ZXN5"/>
<dbReference type="RefSeq" id="WP_013820406.1">
    <property type="nucleotide sequence ID" value="NC_015572.1"/>
</dbReference>
<dbReference type="CDD" id="cd16326">
    <property type="entry name" value="LolB"/>
    <property type="match status" value="1"/>
</dbReference>
<evidence type="ECO:0000256" key="2">
    <source>
        <dbReference type="ARBA" id="ARBA00009696"/>
    </source>
</evidence>
<gene>
    <name evidence="14" type="ordered locus">Metme_3835</name>
</gene>
<keyword evidence="5" id="KW-0813">Transport</keyword>
<keyword evidence="8" id="KW-0472">Membrane</keyword>
<evidence type="ECO:0000256" key="8">
    <source>
        <dbReference type="ARBA" id="ARBA00023136"/>
    </source>
</evidence>
<dbReference type="HOGENOM" id="CLU_092816_2_1_6"/>
<dbReference type="eggNOG" id="COG3017">
    <property type="taxonomic scope" value="Bacteria"/>
</dbReference>
<evidence type="ECO:0000256" key="10">
    <source>
        <dbReference type="ARBA" id="ARBA00023186"/>
    </source>
</evidence>
<dbReference type="GO" id="GO:0015031">
    <property type="term" value="P:protein transport"/>
    <property type="evidence" value="ECO:0007669"/>
    <property type="project" value="UniProtKB-KW"/>
</dbReference>
<keyword evidence="7" id="KW-0653">Protein transport</keyword>
<dbReference type="InterPro" id="IPR004565">
    <property type="entry name" value="OM_lipoprot_LolB"/>
</dbReference>
<reference evidence="14 15" key="1">
    <citation type="journal article" date="2011" name="J. Bacteriol.">
        <title>Complete Genome Sequence of the Aerobic Marine Methanotroph Methylomonas methanica MC09.</title>
        <authorList>
            <person name="Boden R."/>
            <person name="Cunliffe M."/>
            <person name="Scanlan J."/>
            <person name="Moussard H."/>
            <person name="Kits K.D."/>
            <person name="Klotz M.G."/>
            <person name="Jetten M.S."/>
            <person name="Vuilleumier S."/>
            <person name="Han J."/>
            <person name="Peters L."/>
            <person name="Mikhailova N."/>
            <person name="Teshima H."/>
            <person name="Tapia R."/>
            <person name="Kyrpides N."/>
            <person name="Ivanova N."/>
            <person name="Pagani I."/>
            <person name="Cheng J.F."/>
            <person name="Goodwin L."/>
            <person name="Han C."/>
            <person name="Hauser L."/>
            <person name="Land M.L."/>
            <person name="Lapidus A."/>
            <person name="Lucas S."/>
            <person name="Pitluck S."/>
            <person name="Woyke T."/>
            <person name="Stein L."/>
            <person name="Murrell J.C."/>
        </authorList>
    </citation>
    <scope>NUCLEOTIDE SEQUENCE [LARGE SCALE GENOMIC DNA]</scope>
    <source>
        <strain evidence="14 15">MC09</strain>
    </source>
</reference>
<keyword evidence="12 14" id="KW-0449">Lipoprotein</keyword>
<reference key="2">
    <citation type="submission" date="2011-05" db="EMBL/GenBank/DDBJ databases">
        <title>Complete genome sequence of the aerobic marine methanotroph Methylomonas methanica MC09.</title>
        <authorList>
            <person name="Boden R."/>
            <person name="Cunliffe M."/>
            <person name="Scanlan J."/>
            <person name="Moussard H."/>
            <person name="Kits K.D."/>
            <person name="Klotz M."/>
            <person name="Jetten M."/>
            <person name="Vuilleumier S."/>
            <person name="Han J."/>
            <person name="Peters L."/>
            <person name="Mikhailova N."/>
            <person name="Teshima H."/>
            <person name="Tapia R."/>
            <person name="Kyrpides N."/>
            <person name="Ivanova N."/>
            <person name="Pagani I."/>
            <person name="Cheng J.-F."/>
            <person name="Goodwin L."/>
            <person name="Han C."/>
            <person name="Hauser L."/>
            <person name="Land M."/>
            <person name="Lapidus A."/>
            <person name="Lucas S."/>
            <person name="Pitluck S."/>
            <person name="Woyke T."/>
            <person name="Stein L.Y."/>
            <person name="Murrell C."/>
        </authorList>
    </citation>
    <scope>NUCLEOTIDE SEQUENCE</scope>
    <source>
        <strain>MC09</strain>
    </source>
</reference>
<evidence type="ECO:0000256" key="5">
    <source>
        <dbReference type="ARBA" id="ARBA00022448"/>
    </source>
</evidence>
<evidence type="ECO:0000256" key="11">
    <source>
        <dbReference type="ARBA" id="ARBA00023237"/>
    </source>
</evidence>
<sequence length="189" mass="21623">MNRRFFAYIALIAWLSGCAVAPEKPAEEYQLTNMQYLQQQKKWVLEGRLALVNEKDSVSVSINWRHNELRDDIELAGPLAQGRVKISVTPDRVAVDDGDNPQVFYGPVDEVLAEQLGVDLPVDSLRFWVLGVNDPRQTYIEQPGGFYQGRWLVRYGEMQAVNADTLPKKMTAEKDKTRIKLIVDQWVLM</sequence>
<evidence type="ECO:0000256" key="6">
    <source>
        <dbReference type="ARBA" id="ARBA00022729"/>
    </source>
</evidence>
<evidence type="ECO:0000256" key="4">
    <source>
        <dbReference type="ARBA" id="ARBA00016202"/>
    </source>
</evidence>
<evidence type="ECO:0000256" key="3">
    <source>
        <dbReference type="ARBA" id="ARBA00011245"/>
    </source>
</evidence>
<keyword evidence="9" id="KW-0564">Palmitate</keyword>
<feature type="chain" id="PRO_5003396205" description="Outer-membrane lipoprotein LolB" evidence="13">
    <location>
        <begin position="22"/>
        <end position="189"/>
    </location>
</feature>
<dbReference type="Proteomes" id="UP000008888">
    <property type="component" value="Chromosome"/>
</dbReference>
<keyword evidence="15" id="KW-1185">Reference proteome</keyword>
<dbReference type="SUPFAM" id="SSF89392">
    <property type="entry name" value="Prokaryotic lipoproteins and lipoprotein localization factors"/>
    <property type="match status" value="1"/>
</dbReference>
<proteinExistence type="inferred from homology"/>
<feature type="signal peptide" evidence="13">
    <location>
        <begin position="1"/>
        <end position="21"/>
    </location>
</feature>
<dbReference type="OrthoDB" id="9797618at2"/>
<comment type="subunit">
    <text evidence="3">Monomer.</text>
</comment>
<organism evidence="14 15">
    <name type="scientific">Methylomonas methanica (strain DSM 25384 / MC09)</name>
    <dbReference type="NCBI Taxonomy" id="857087"/>
    <lineage>
        <taxon>Bacteria</taxon>
        <taxon>Pseudomonadati</taxon>
        <taxon>Pseudomonadota</taxon>
        <taxon>Gammaproteobacteria</taxon>
        <taxon>Methylococcales</taxon>
        <taxon>Methylococcaceae</taxon>
        <taxon>Methylomonas</taxon>
    </lineage>
</organism>
<keyword evidence="11" id="KW-0998">Cell outer membrane</keyword>
<dbReference type="Gene3D" id="2.50.20.10">
    <property type="entry name" value="Lipoprotein localisation LolA/LolB/LppX"/>
    <property type="match status" value="1"/>
</dbReference>
<dbReference type="Pfam" id="PF03550">
    <property type="entry name" value="LolB"/>
    <property type="match status" value="1"/>
</dbReference>
<evidence type="ECO:0000256" key="1">
    <source>
        <dbReference type="ARBA" id="ARBA00004459"/>
    </source>
</evidence>
<dbReference type="PROSITE" id="PS51257">
    <property type="entry name" value="PROKAR_LIPOPROTEIN"/>
    <property type="match status" value="1"/>
</dbReference>
<comment type="similarity">
    <text evidence="2">Belongs to the LolB family.</text>
</comment>
<dbReference type="NCBIfam" id="TIGR00548">
    <property type="entry name" value="lolB"/>
    <property type="match status" value="1"/>
</dbReference>
<protein>
    <recommendedName>
        <fullName evidence="4">Outer-membrane lipoprotein LolB</fullName>
    </recommendedName>
</protein>
<evidence type="ECO:0000256" key="9">
    <source>
        <dbReference type="ARBA" id="ARBA00023139"/>
    </source>
</evidence>
<evidence type="ECO:0000256" key="12">
    <source>
        <dbReference type="ARBA" id="ARBA00023288"/>
    </source>
</evidence>
<evidence type="ECO:0000313" key="15">
    <source>
        <dbReference type="Proteomes" id="UP000008888"/>
    </source>
</evidence>
<dbReference type="InterPro" id="IPR029046">
    <property type="entry name" value="LolA/LolB/LppX"/>
</dbReference>
<evidence type="ECO:0000313" key="14">
    <source>
        <dbReference type="EMBL" id="AEG02190.1"/>
    </source>
</evidence>
<keyword evidence="10" id="KW-0143">Chaperone</keyword>
<evidence type="ECO:0000256" key="13">
    <source>
        <dbReference type="SAM" id="SignalP"/>
    </source>
</evidence>
<dbReference type="EMBL" id="CP002738">
    <property type="protein sequence ID" value="AEG02190.1"/>
    <property type="molecule type" value="Genomic_DNA"/>
</dbReference>
<comment type="subcellular location">
    <subcellularLocation>
        <location evidence="1">Cell outer membrane</location>
        <topology evidence="1">Lipid-anchor</topology>
    </subcellularLocation>
</comment>